<dbReference type="EMBL" id="JHAJ01000120">
    <property type="protein sequence ID" value="KLA44547.1"/>
    <property type="molecule type" value="Genomic_DNA"/>
</dbReference>
<dbReference type="AlphaFoldDB" id="A0A837IT50"/>
<name>A0A837IT50_9LACO</name>
<gene>
    <name evidence="1" type="ORF">LRB_1906</name>
</gene>
<keyword evidence="1" id="KW-0808">Transferase</keyword>
<dbReference type="Proteomes" id="UP000035618">
    <property type="component" value="Unassembled WGS sequence"/>
</dbReference>
<accession>A0A837IT50</accession>
<organism evidence="1 2">
    <name type="scientific">Ligilactobacillus ruminis</name>
    <dbReference type="NCBI Taxonomy" id="1623"/>
    <lineage>
        <taxon>Bacteria</taxon>
        <taxon>Bacillati</taxon>
        <taxon>Bacillota</taxon>
        <taxon>Bacilli</taxon>
        <taxon>Lactobacillales</taxon>
        <taxon>Lactobacillaceae</taxon>
        <taxon>Ligilactobacillus</taxon>
    </lineage>
</organism>
<sequence>MFKELIDIATPDKKELDKLVSEKMMSDEGLTKVYGHMIIKFEMVEASLSMTINVK</sequence>
<protein>
    <submittedName>
        <fullName evidence="1">Geranyltranstransferase</fullName>
    </submittedName>
</protein>
<reference evidence="1 2" key="1">
    <citation type="journal article" date="2015" name="BMC Microbiol.">
        <title>Lactobacillus ruminis strains cluster according to their mammalian gut source.</title>
        <authorList>
            <person name="O' Donnell M.M."/>
            <person name="Harris H.M."/>
            <person name="Lynch D.B."/>
            <person name="Ross R.P."/>
            <person name="O'Toole P.W."/>
        </authorList>
    </citation>
    <scope>NUCLEOTIDE SEQUENCE [LARGE SCALE GENOMIC DNA]</scope>
    <source>
        <strain evidence="1 2">ATCC 27780</strain>
    </source>
</reference>
<dbReference type="RefSeq" id="WP_046922893.1">
    <property type="nucleotide sequence ID" value="NZ_MRYP01000024.1"/>
</dbReference>
<evidence type="ECO:0000313" key="2">
    <source>
        <dbReference type="Proteomes" id="UP000035618"/>
    </source>
</evidence>
<comment type="caution">
    <text evidence="1">The sequence shown here is derived from an EMBL/GenBank/DDBJ whole genome shotgun (WGS) entry which is preliminary data.</text>
</comment>
<dbReference type="GO" id="GO:0016740">
    <property type="term" value="F:transferase activity"/>
    <property type="evidence" value="ECO:0007669"/>
    <property type="project" value="UniProtKB-KW"/>
</dbReference>
<evidence type="ECO:0000313" key="1">
    <source>
        <dbReference type="EMBL" id="KLA44547.1"/>
    </source>
</evidence>
<proteinExistence type="predicted"/>